<comment type="similarity">
    <text evidence="2">Belongs to the UPF0053 family.</text>
</comment>
<keyword evidence="8 10" id="KW-0472">Membrane</keyword>
<dbReference type="Proteomes" id="UP001210120">
    <property type="component" value="Chromosome"/>
</dbReference>
<keyword evidence="4 10" id="KW-0812">Transmembrane</keyword>
<dbReference type="PANTHER" id="PTHR43099">
    <property type="entry name" value="UPF0053 PROTEIN YRKA"/>
    <property type="match status" value="1"/>
</dbReference>
<dbReference type="PROSITE" id="PS51371">
    <property type="entry name" value="CBS"/>
    <property type="match status" value="2"/>
</dbReference>
<dbReference type="InterPro" id="IPR051676">
    <property type="entry name" value="UPF0053_domain"/>
</dbReference>
<evidence type="ECO:0000256" key="4">
    <source>
        <dbReference type="ARBA" id="ARBA00022692"/>
    </source>
</evidence>
<feature type="transmembrane region" description="Helical" evidence="11">
    <location>
        <begin position="121"/>
        <end position="142"/>
    </location>
</feature>
<keyword evidence="6 10" id="KW-1133">Transmembrane helix</keyword>
<feature type="transmembrane region" description="Helical" evidence="11">
    <location>
        <begin position="58"/>
        <end position="78"/>
    </location>
</feature>
<feature type="domain" description="CBS" evidence="12">
    <location>
        <begin position="205"/>
        <end position="267"/>
    </location>
</feature>
<feature type="domain" description="CNNM transmembrane" evidence="13">
    <location>
        <begin position="1"/>
        <end position="186"/>
    </location>
</feature>
<evidence type="ECO:0000256" key="6">
    <source>
        <dbReference type="ARBA" id="ARBA00022989"/>
    </source>
</evidence>
<dbReference type="PANTHER" id="PTHR43099:SF2">
    <property type="entry name" value="UPF0053 PROTEIN YRKA"/>
    <property type="match status" value="1"/>
</dbReference>
<dbReference type="Gene3D" id="3.10.580.10">
    <property type="entry name" value="CBS-domain"/>
    <property type="match status" value="1"/>
</dbReference>
<dbReference type="PROSITE" id="PS51846">
    <property type="entry name" value="CNNM"/>
    <property type="match status" value="1"/>
</dbReference>
<evidence type="ECO:0000313" key="15">
    <source>
        <dbReference type="Proteomes" id="UP001210120"/>
    </source>
</evidence>
<dbReference type="Pfam" id="PF03471">
    <property type="entry name" value="CorC_HlyC"/>
    <property type="match status" value="1"/>
</dbReference>
<dbReference type="SUPFAM" id="SSF56176">
    <property type="entry name" value="FAD-binding/transporter-associated domain-like"/>
    <property type="match status" value="1"/>
</dbReference>
<feature type="domain" description="CBS" evidence="12">
    <location>
        <begin position="295"/>
        <end position="352"/>
    </location>
</feature>
<evidence type="ECO:0000256" key="5">
    <source>
        <dbReference type="ARBA" id="ARBA00022737"/>
    </source>
</evidence>
<evidence type="ECO:0000256" key="10">
    <source>
        <dbReference type="PROSITE-ProRule" id="PRU01193"/>
    </source>
</evidence>
<evidence type="ECO:0000256" key="1">
    <source>
        <dbReference type="ARBA" id="ARBA00004651"/>
    </source>
</evidence>
<dbReference type="CDD" id="cd04590">
    <property type="entry name" value="CBS_pair_CorC_HlyC_assoc"/>
    <property type="match status" value="1"/>
</dbReference>
<evidence type="ECO:0000313" key="14">
    <source>
        <dbReference type="EMBL" id="WBL31580.1"/>
    </source>
</evidence>
<proteinExistence type="inferred from homology"/>
<evidence type="ECO:0000256" key="8">
    <source>
        <dbReference type="ARBA" id="ARBA00023136"/>
    </source>
</evidence>
<evidence type="ECO:0000259" key="13">
    <source>
        <dbReference type="PROSITE" id="PS51846"/>
    </source>
</evidence>
<dbReference type="InterPro" id="IPR000644">
    <property type="entry name" value="CBS_dom"/>
</dbReference>
<feature type="transmembrane region" description="Helical" evidence="11">
    <location>
        <begin position="6"/>
        <end position="30"/>
    </location>
</feature>
<dbReference type="SMART" id="SM01091">
    <property type="entry name" value="CorC_HlyC"/>
    <property type="match status" value="1"/>
</dbReference>
<keyword evidence="7 9" id="KW-0129">CBS domain</keyword>
<dbReference type="InterPro" id="IPR036318">
    <property type="entry name" value="FAD-bd_PCMH-like_sf"/>
</dbReference>
<comment type="subcellular location">
    <subcellularLocation>
        <location evidence="1">Cell membrane</location>
        <topology evidence="1">Multi-pass membrane protein</topology>
    </subcellularLocation>
</comment>
<evidence type="ECO:0000256" key="9">
    <source>
        <dbReference type="PROSITE-ProRule" id="PRU00703"/>
    </source>
</evidence>
<reference evidence="14" key="1">
    <citation type="submission" date="2022-12" db="EMBL/GenBank/DDBJ databases">
        <title>Genomic Characterization of Candidatus Phytoplasma sacchari in China.</title>
        <authorList>
            <person name="Zhang R.-Y."/>
        </authorList>
    </citation>
    <scope>NUCLEOTIDE SEQUENCE [LARGE SCALE GENOMIC DNA]</scope>
    <source>
        <strain evidence="14">SCWL1</strain>
    </source>
</reference>
<evidence type="ECO:0000259" key="12">
    <source>
        <dbReference type="PROSITE" id="PS51371"/>
    </source>
</evidence>
<accession>A0ABY7M3L2</accession>
<dbReference type="InterPro" id="IPR016169">
    <property type="entry name" value="FAD-bd_PCMH_sub2"/>
</dbReference>
<evidence type="ECO:0000256" key="3">
    <source>
        <dbReference type="ARBA" id="ARBA00022475"/>
    </source>
</evidence>
<dbReference type="Pfam" id="PF00571">
    <property type="entry name" value="CBS"/>
    <property type="match status" value="2"/>
</dbReference>
<dbReference type="InterPro" id="IPR046342">
    <property type="entry name" value="CBS_dom_sf"/>
</dbReference>
<organism evidence="14 15">
    <name type="scientific">Candidatus Phytoplasma sacchari</name>
    <dbReference type="NCBI Taxonomy" id="2609813"/>
    <lineage>
        <taxon>Bacteria</taxon>
        <taxon>Bacillati</taxon>
        <taxon>Mycoplasmatota</taxon>
        <taxon>Mollicutes</taxon>
        <taxon>Acholeplasmatales</taxon>
        <taxon>Acholeplasmataceae</taxon>
        <taxon>Candidatus Phytoplasma</taxon>
        <taxon>16SrXI (Rice yellow dwarf group)</taxon>
    </lineage>
</organism>
<dbReference type="EMBL" id="CP115156">
    <property type="protein sequence ID" value="WBL31580.1"/>
    <property type="molecule type" value="Genomic_DNA"/>
</dbReference>
<dbReference type="InterPro" id="IPR005170">
    <property type="entry name" value="Transptr-assoc_dom"/>
</dbReference>
<dbReference type="InterPro" id="IPR002550">
    <property type="entry name" value="CNNM"/>
</dbReference>
<gene>
    <name evidence="14" type="ORF">O7R10_00765</name>
</gene>
<dbReference type="Gene3D" id="3.30.465.10">
    <property type="match status" value="1"/>
</dbReference>
<feature type="transmembrane region" description="Helical" evidence="11">
    <location>
        <begin position="90"/>
        <end position="109"/>
    </location>
</feature>
<dbReference type="SUPFAM" id="SSF54631">
    <property type="entry name" value="CBS-domain pair"/>
    <property type="match status" value="1"/>
</dbReference>
<protein>
    <submittedName>
        <fullName evidence="14">Hemolysin family protein</fullName>
    </submittedName>
</protein>
<dbReference type="Pfam" id="PF01595">
    <property type="entry name" value="CNNM"/>
    <property type="match status" value="1"/>
</dbReference>
<dbReference type="InterPro" id="IPR044751">
    <property type="entry name" value="Ion_transp-like_CBS"/>
</dbReference>
<evidence type="ECO:0000256" key="11">
    <source>
        <dbReference type="SAM" id="Phobius"/>
    </source>
</evidence>
<name>A0ABY7M3L2_9MOLU</name>
<evidence type="ECO:0000256" key="7">
    <source>
        <dbReference type="ARBA" id="ARBA00023122"/>
    </source>
</evidence>
<dbReference type="SMART" id="SM00116">
    <property type="entry name" value="CBS"/>
    <property type="match status" value="2"/>
</dbReference>
<evidence type="ECO:0000256" key="2">
    <source>
        <dbReference type="ARBA" id="ARBA00006337"/>
    </source>
</evidence>
<keyword evidence="3" id="KW-1003">Cell membrane</keyword>
<sequence>MNPVVIILIITCLIFLNAFFASMEIALVSLSENRINLEIKKGVSKALKIKKIKEKPTIFLSVIQVVIHIITFFQGSILKDNIAFCALWQQYSVQLIVIFLSIIFGEILPKRISLLSPLKTVYLLSDLFYLISFLIKPVVIFLNKISNIILFLLGIDQDKKNEVFAEEELRFLLNSSYHKGIINRIENNMIQNIFDFDATVVSEIMRHRKEIVAIRSDITQEQLINFIYREKYTRFPVYEDNIDKIIGIVHVKDIFKSLLKKNSTKDEKNNLDSNNKPTIIENNVMLNKEFNIRDLIRKAYYVMEFKNISELFKEMQSKQIHIAIVIDEYGGTSGIVTIEDVIEEILGDIKDEYDSKKNFDISKISEKEYIAKGTTHLYEIEEHLKANLPIDDYDTLSGFMLGKLKRMPESHEKIRIIHKDWQFDALTHNGLVITKVKITRIKNNDIVQFQK</sequence>
<keyword evidence="15" id="KW-1185">Reference proteome</keyword>
<keyword evidence="5" id="KW-0677">Repeat</keyword>